<comment type="caution">
    <text evidence="5">The sequence shown here is derived from an EMBL/GenBank/DDBJ whole genome shotgun (WGS) entry which is preliminary data.</text>
</comment>
<dbReference type="PROSITE" id="PS50070">
    <property type="entry name" value="KRINGLE_2"/>
    <property type="match status" value="1"/>
</dbReference>
<dbReference type="PANTHER" id="PTHR24261">
    <property type="entry name" value="PLASMINOGEN-RELATED"/>
    <property type="match status" value="1"/>
</dbReference>
<protein>
    <recommendedName>
        <fullName evidence="4">Kringle domain-containing protein</fullName>
    </recommendedName>
</protein>
<dbReference type="InterPro" id="IPR013806">
    <property type="entry name" value="Kringle-like"/>
</dbReference>
<reference evidence="5 6" key="1">
    <citation type="journal article" date="2018" name="Nat. Ecol. Evol.">
        <title>Shark genomes provide insights into elasmobranch evolution and the origin of vertebrates.</title>
        <authorList>
            <person name="Hara Y"/>
            <person name="Yamaguchi K"/>
            <person name="Onimaru K"/>
            <person name="Kadota M"/>
            <person name="Koyanagi M"/>
            <person name="Keeley SD"/>
            <person name="Tatsumi K"/>
            <person name="Tanaka K"/>
            <person name="Motone F"/>
            <person name="Kageyama Y"/>
            <person name="Nozu R"/>
            <person name="Adachi N"/>
            <person name="Nishimura O"/>
            <person name="Nakagawa R"/>
            <person name="Tanegashima C"/>
            <person name="Kiyatake I"/>
            <person name="Matsumoto R"/>
            <person name="Murakumo K"/>
            <person name="Nishida K"/>
            <person name="Terakita A"/>
            <person name="Kuratani S"/>
            <person name="Sato K"/>
            <person name="Hyodo S Kuraku.S."/>
        </authorList>
    </citation>
    <scope>NUCLEOTIDE SEQUENCE [LARGE SCALE GENOMIC DNA]</scope>
</reference>
<dbReference type="InterPro" id="IPR038178">
    <property type="entry name" value="Kringle_sf"/>
</dbReference>
<dbReference type="PRINTS" id="PR00018">
    <property type="entry name" value="KRINGLE"/>
</dbReference>
<proteinExistence type="predicted"/>
<dbReference type="InterPro" id="IPR000001">
    <property type="entry name" value="Kringle"/>
</dbReference>
<dbReference type="STRING" id="75743.A0A401NTD4"/>
<name>A0A401NTD4_SCYTO</name>
<dbReference type="Proteomes" id="UP000288216">
    <property type="component" value="Unassembled WGS sequence"/>
</dbReference>
<dbReference type="GO" id="GO:0005615">
    <property type="term" value="C:extracellular space"/>
    <property type="evidence" value="ECO:0007669"/>
    <property type="project" value="TreeGrafter"/>
</dbReference>
<evidence type="ECO:0000256" key="2">
    <source>
        <dbReference type="ARBA" id="ARBA00023157"/>
    </source>
</evidence>
<gene>
    <name evidence="5" type="ORF">scyTo_0013290</name>
</gene>
<dbReference type="SMART" id="SM00130">
    <property type="entry name" value="KR"/>
    <property type="match status" value="1"/>
</dbReference>
<evidence type="ECO:0000259" key="4">
    <source>
        <dbReference type="PROSITE" id="PS50070"/>
    </source>
</evidence>
<dbReference type="PANTHER" id="PTHR24261:SF7">
    <property type="entry name" value="KRINGLE DOMAIN-CONTAINING PROTEIN"/>
    <property type="match status" value="1"/>
</dbReference>
<dbReference type="SUPFAM" id="SSF57440">
    <property type="entry name" value="Kringle-like"/>
    <property type="match status" value="1"/>
</dbReference>
<dbReference type="GO" id="GO:0005102">
    <property type="term" value="F:signaling receptor binding"/>
    <property type="evidence" value="ECO:0007669"/>
    <property type="project" value="TreeGrafter"/>
</dbReference>
<keyword evidence="1 3" id="KW-0420">Kringle</keyword>
<dbReference type="CDD" id="cd00108">
    <property type="entry name" value="KR"/>
    <property type="match status" value="1"/>
</dbReference>
<feature type="domain" description="Kringle" evidence="4">
    <location>
        <begin position="18"/>
        <end position="97"/>
    </location>
</feature>
<accession>A0A401NTD4</accession>
<dbReference type="GO" id="GO:0004175">
    <property type="term" value="F:endopeptidase activity"/>
    <property type="evidence" value="ECO:0007669"/>
    <property type="project" value="TreeGrafter"/>
</dbReference>
<keyword evidence="2" id="KW-1015">Disulfide bond</keyword>
<evidence type="ECO:0000256" key="3">
    <source>
        <dbReference type="PROSITE-ProRule" id="PRU00121"/>
    </source>
</evidence>
<dbReference type="EMBL" id="BFAA01006738">
    <property type="protein sequence ID" value="GCB64141.1"/>
    <property type="molecule type" value="Genomic_DNA"/>
</dbReference>
<organism evidence="5 6">
    <name type="scientific">Scyliorhinus torazame</name>
    <name type="common">Cloudy catshark</name>
    <name type="synonym">Catulus torazame</name>
    <dbReference type="NCBI Taxonomy" id="75743"/>
    <lineage>
        <taxon>Eukaryota</taxon>
        <taxon>Metazoa</taxon>
        <taxon>Chordata</taxon>
        <taxon>Craniata</taxon>
        <taxon>Vertebrata</taxon>
        <taxon>Chondrichthyes</taxon>
        <taxon>Elasmobranchii</taxon>
        <taxon>Galeomorphii</taxon>
        <taxon>Galeoidea</taxon>
        <taxon>Carcharhiniformes</taxon>
        <taxon>Scyliorhinidae</taxon>
        <taxon>Scyliorhinus</taxon>
    </lineage>
</organism>
<evidence type="ECO:0000313" key="5">
    <source>
        <dbReference type="EMBL" id="GCB64141.1"/>
    </source>
</evidence>
<comment type="caution">
    <text evidence="3">Lacks conserved residue(s) required for the propagation of feature annotation.</text>
</comment>
<dbReference type="InterPro" id="IPR050759">
    <property type="entry name" value="Serine_protease_kringle"/>
</dbReference>
<sequence>MLLRNVLPWQLSARGKEMCYNDNGRFYQGSVNVTASGIPCQKWSQQAPHFHRRMPELFPELTNSENYCRNPGGESQRPWCYTTDRDIRWEFCNVPLCTNAVWRNISSLHSRRPLITDTLDTNGYIIKALTVSHFFPFFLEGIDLC</sequence>
<dbReference type="Pfam" id="PF00051">
    <property type="entry name" value="Kringle"/>
    <property type="match status" value="1"/>
</dbReference>
<evidence type="ECO:0000313" key="6">
    <source>
        <dbReference type="Proteomes" id="UP000288216"/>
    </source>
</evidence>
<dbReference type="InterPro" id="IPR018056">
    <property type="entry name" value="Kringle_CS"/>
</dbReference>
<dbReference type="OrthoDB" id="41905at2759"/>
<evidence type="ECO:0000256" key="1">
    <source>
        <dbReference type="ARBA" id="ARBA00022572"/>
    </source>
</evidence>
<dbReference type="AlphaFoldDB" id="A0A401NTD4"/>
<keyword evidence="6" id="KW-1185">Reference proteome</keyword>
<dbReference type="Gene3D" id="2.40.20.10">
    <property type="entry name" value="Plasminogen Kringle 4"/>
    <property type="match status" value="1"/>
</dbReference>
<dbReference type="PROSITE" id="PS00021">
    <property type="entry name" value="KRINGLE_1"/>
    <property type="match status" value="1"/>
</dbReference>